<sequence length="50" mass="6018">MVEFSQFAKLKKDYGDERHPDQPLEYLTISSRIQQISPRQSQLPQKFFFN</sequence>
<proteinExistence type="predicted"/>
<organism evidence="1 2">
    <name type="scientific">Paramecium octaurelia</name>
    <dbReference type="NCBI Taxonomy" id="43137"/>
    <lineage>
        <taxon>Eukaryota</taxon>
        <taxon>Sar</taxon>
        <taxon>Alveolata</taxon>
        <taxon>Ciliophora</taxon>
        <taxon>Intramacronucleata</taxon>
        <taxon>Oligohymenophorea</taxon>
        <taxon>Peniculida</taxon>
        <taxon>Parameciidae</taxon>
        <taxon>Paramecium</taxon>
    </lineage>
</organism>
<comment type="caution">
    <text evidence="1">The sequence shown here is derived from an EMBL/GenBank/DDBJ whole genome shotgun (WGS) entry which is preliminary data.</text>
</comment>
<reference evidence="1" key="1">
    <citation type="submission" date="2021-01" db="EMBL/GenBank/DDBJ databases">
        <authorList>
            <consortium name="Genoscope - CEA"/>
            <person name="William W."/>
        </authorList>
    </citation>
    <scope>NUCLEOTIDE SEQUENCE</scope>
</reference>
<gene>
    <name evidence="1" type="ORF">POCTA_138.1.T0720002</name>
</gene>
<dbReference type="Proteomes" id="UP000683925">
    <property type="component" value="Unassembled WGS sequence"/>
</dbReference>
<protein>
    <submittedName>
        <fullName evidence="1">Uncharacterized protein</fullName>
    </submittedName>
</protein>
<dbReference type="EMBL" id="CAJJDP010000071">
    <property type="protein sequence ID" value="CAD8178902.1"/>
    <property type="molecule type" value="Genomic_DNA"/>
</dbReference>
<accession>A0A8S1VT01</accession>
<keyword evidence="2" id="KW-1185">Reference proteome</keyword>
<dbReference type="AlphaFoldDB" id="A0A8S1VT01"/>
<evidence type="ECO:0000313" key="1">
    <source>
        <dbReference type="EMBL" id="CAD8178902.1"/>
    </source>
</evidence>
<name>A0A8S1VT01_PAROT</name>
<evidence type="ECO:0000313" key="2">
    <source>
        <dbReference type="Proteomes" id="UP000683925"/>
    </source>
</evidence>